<dbReference type="Proteomes" id="UP000028194">
    <property type="component" value="Chromosome"/>
</dbReference>
<dbReference type="EMBL" id="CP007174">
    <property type="protein sequence ID" value="AIF82620.1"/>
    <property type="molecule type" value="Genomic_DNA"/>
</dbReference>
<evidence type="ECO:0000313" key="2">
    <source>
        <dbReference type="Proteomes" id="UP000028194"/>
    </source>
</evidence>
<dbReference type="KEGG" id="nev:NTE_00539"/>
<name>A0A075MN88_9ARCH</name>
<gene>
    <name evidence="1" type="ORF">NTE_00539</name>
</gene>
<evidence type="ECO:0000313" key="1">
    <source>
        <dbReference type="EMBL" id="AIF82620.1"/>
    </source>
</evidence>
<protein>
    <submittedName>
        <fullName evidence="1">Uncharacterized protein</fullName>
    </submittedName>
</protein>
<dbReference type="GeneID" id="41596410"/>
<dbReference type="RefSeq" id="WP_226987124.1">
    <property type="nucleotide sequence ID" value="NZ_CP007174.1"/>
</dbReference>
<dbReference type="HOGENOM" id="CLU_128582_1_0_2"/>
<dbReference type="eggNOG" id="arCOG08684">
    <property type="taxonomic scope" value="Archaea"/>
</dbReference>
<reference evidence="1 2" key="1">
    <citation type="journal article" date="2014" name="PLoS ONE">
        <title>Genome Sequence of Candidatus Nitrososphaera evergladensis from Group I.1b Enriched from Everglades Soil Reveals Novel Genomic Features of the Ammonia-Oxidizing Archaea.</title>
        <authorList>
            <person name="Zhalnina K.V."/>
            <person name="Dias R."/>
            <person name="Leonard M.T."/>
            <person name="Dorr de Quadros P."/>
            <person name="Camargo F.A."/>
            <person name="Drew J.C."/>
            <person name="Farmerie W.G."/>
            <person name="Daroub S.H."/>
            <person name="Triplett E.W."/>
        </authorList>
    </citation>
    <scope>NUCLEOTIDE SEQUENCE [LARGE SCALE GENOMIC DNA]</scope>
    <source>
        <strain evidence="1 2">SR1</strain>
    </source>
</reference>
<dbReference type="AlphaFoldDB" id="A0A075MN88"/>
<keyword evidence="2" id="KW-1185">Reference proteome</keyword>
<sequence length="131" mass="14958">MVDNLKKICNEILSLDKSIRFAGITNKMGKVVAHQFREGVTPMLTFEELEGSAIKSVLRMKTREDYEAKLGRAVYTFTLYDKVKRASIPLQHEDYALLIASFEKDASHESIILSKILPVLQNEGLIKRHHQ</sequence>
<proteinExistence type="predicted"/>
<accession>A0A075MN88</accession>
<organism evidence="1 2">
    <name type="scientific">Candidatus Nitrososphaera evergladensis SR1</name>
    <dbReference type="NCBI Taxonomy" id="1459636"/>
    <lineage>
        <taxon>Archaea</taxon>
        <taxon>Nitrososphaerota</taxon>
        <taxon>Nitrososphaeria</taxon>
        <taxon>Nitrososphaerales</taxon>
        <taxon>Nitrososphaeraceae</taxon>
        <taxon>Nitrososphaera</taxon>
    </lineage>
</organism>